<dbReference type="Pfam" id="PF13584">
    <property type="entry name" value="BatD"/>
    <property type="match status" value="2"/>
</dbReference>
<evidence type="ECO:0000313" key="3">
    <source>
        <dbReference type="EMBL" id="UTJ05959.1"/>
    </source>
</evidence>
<dbReference type="Proteomes" id="UP001060012">
    <property type="component" value="Chromosome"/>
</dbReference>
<dbReference type="EMBL" id="CP100595">
    <property type="protein sequence ID" value="UTJ05959.1"/>
    <property type="molecule type" value="Genomic_DNA"/>
</dbReference>
<proteinExistence type="predicted"/>
<keyword evidence="2" id="KW-0732">Signal</keyword>
<keyword evidence="4" id="KW-1185">Reference proteome</keyword>
<protein>
    <submittedName>
        <fullName evidence="3">BatD family protein</fullName>
    </submittedName>
</protein>
<dbReference type="PANTHER" id="PTHR40940">
    <property type="entry name" value="PROTEIN BATD-RELATED"/>
    <property type="match status" value="1"/>
</dbReference>
<evidence type="ECO:0000256" key="2">
    <source>
        <dbReference type="SAM" id="SignalP"/>
    </source>
</evidence>
<evidence type="ECO:0000313" key="4">
    <source>
        <dbReference type="Proteomes" id="UP001060012"/>
    </source>
</evidence>
<organism evidence="3 4">
    <name type="scientific">Arcobacter roscoffensis</name>
    <dbReference type="NCBI Taxonomy" id="2961520"/>
    <lineage>
        <taxon>Bacteria</taxon>
        <taxon>Pseudomonadati</taxon>
        <taxon>Campylobacterota</taxon>
        <taxon>Epsilonproteobacteria</taxon>
        <taxon>Campylobacterales</taxon>
        <taxon>Arcobacteraceae</taxon>
        <taxon>Arcobacter</taxon>
    </lineage>
</organism>
<reference evidence="3" key="1">
    <citation type="submission" date="2022-07" db="EMBL/GenBank/DDBJ databases">
        <title>Arcobacter roscoffensis sp. nov., a marine bacterium isolated from coastal seawater collected from Roscoff, France.</title>
        <authorList>
            <person name="Pascual J."/>
            <person name="Lepeaux C."/>
            <person name="Methner A."/>
            <person name="Overmann J."/>
        </authorList>
    </citation>
    <scope>NUCLEOTIDE SEQUENCE</scope>
    <source>
        <strain evidence="3">ARW1-2F2</strain>
    </source>
</reference>
<dbReference type="RefSeq" id="WP_254576140.1">
    <property type="nucleotide sequence ID" value="NZ_CP100595.1"/>
</dbReference>
<evidence type="ECO:0000256" key="1">
    <source>
        <dbReference type="SAM" id="Phobius"/>
    </source>
</evidence>
<keyword evidence="1" id="KW-0472">Membrane</keyword>
<feature type="signal peptide" evidence="2">
    <location>
        <begin position="1"/>
        <end position="19"/>
    </location>
</feature>
<sequence length="494" mass="57177">MKKIRFIILFFLFLSSVFANVKLDLPNTAIKNEAFTFSLELQGEDIKFPKIDEIAGQKVSTISNSSSTSIINSTITKKIKRAYSFYPVDDFIFPSLKFSVDGKDYETKEKKIVLGIPKKSKSGIFDFEIVSNKNDLYVSETFELVLKFKYKSQMQIIDLAFINPNFKGFWYKKLDYQKNYEDDDYIVTELKFLLFPQKSGELTIEPLRIDAQYVDNSRNSMSFFTNSVSNKKIYSNTLKFQVKPLPENVDLVGSFDIKASVDKKSVNALDAVNYTIKISGNGNFDDIKDFDFDIPNAKIYSNKAKVETKYIDGKYEGFYEKSYTIISNDSYNIPSFEILYFDKNKKEIIKKISKSFNIEILKNKNLQNNIRPNLEKAPKSVEKKQIVKVVEKSSISNNILYFSLGIITTLLTLGLYYYVINLKKSRKLDDIPLIKKVKSSKTSSELLKVLSVYINKDKKLNEFIFSVEENKEDIEILKKDIIKYLKTIDIKDYK</sequence>
<accession>A0ABY5E178</accession>
<name>A0ABY5E178_9BACT</name>
<feature type="chain" id="PRO_5047233498" evidence="2">
    <location>
        <begin position="20"/>
        <end position="494"/>
    </location>
</feature>
<keyword evidence="1" id="KW-0812">Transmembrane</keyword>
<dbReference type="PANTHER" id="PTHR40940:SF2">
    <property type="entry name" value="BATD"/>
    <property type="match status" value="1"/>
</dbReference>
<feature type="transmembrane region" description="Helical" evidence="1">
    <location>
        <begin position="399"/>
        <end position="419"/>
    </location>
</feature>
<keyword evidence="1" id="KW-1133">Transmembrane helix</keyword>
<gene>
    <name evidence="3" type="ORF">NJU99_11970</name>
</gene>
<dbReference type="InterPro" id="IPR025738">
    <property type="entry name" value="BatD"/>
</dbReference>